<evidence type="ECO:0000313" key="12">
    <source>
        <dbReference type="Proteomes" id="UP000249799"/>
    </source>
</evidence>
<gene>
    <name evidence="11" type="primary">rpoN</name>
    <name evidence="11" type="ORF">DN745_18370</name>
</gene>
<evidence type="ECO:0000256" key="7">
    <source>
        <dbReference type="ARBA" id="ARBA00023125"/>
    </source>
</evidence>
<dbReference type="Gene3D" id="1.10.10.1330">
    <property type="entry name" value="RNA polymerase sigma-54 factor, core-binding domain"/>
    <property type="match status" value="1"/>
</dbReference>
<keyword evidence="5" id="KW-0805">Transcription regulation</keyword>
<evidence type="ECO:0000259" key="9">
    <source>
        <dbReference type="Pfam" id="PF04552"/>
    </source>
</evidence>
<keyword evidence="6" id="KW-0731">Sigma factor</keyword>
<dbReference type="Proteomes" id="UP000249799">
    <property type="component" value="Chromosome"/>
</dbReference>
<dbReference type="PRINTS" id="PR00045">
    <property type="entry name" value="SIGMA54FCT"/>
</dbReference>
<dbReference type="Gene3D" id="1.10.10.60">
    <property type="entry name" value="Homeodomain-like"/>
    <property type="match status" value="1"/>
</dbReference>
<dbReference type="PANTHER" id="PTHR32248">
    <property type="entry name" value="RNA POLYMERASE SIGMA-54 FACTOR"/>
    <property type="match status" value="1"/>
</dbReference>
<dbReference type="PROSITE" id="PS50044">
    <property type="entry name" value="SIGMA54_3"/>
    <property type="match status" value="1"/>
</dbReference>
<dbReference type="PROSITE" id="PS00718">
    <property type="entry name" value="SIGMA54_2"/>
    <property type="match status" value="1"/>
</dbReference>
<dbReference type="GO" id="GO:0016987">
    <property type="term" value="F:sigma factor activity"/>
    <property type="evidence" value="ECO:0007669"/>
    <property type="project" value="UniProtKB-KW"/>
</dbReference>
<reference evidence="11 12" key="1">
    <citation type="submission" date="2018-06" db="EMBL/GenBank/DDBJ databases">
        <title>Lujinxingia sediminis gen. nov. sp. nov., a new facultative anaerobic member of the class Deltaproteobacteria, and proposal of Lujinxingaceae fam. nov.</title>
        <authorList>
            <person name="Guo L.-Y."/>
            <person name="Li C.-M."/>
            <person name="Wang S."/>
            <person name="Du Z.-J."/>
        </authorList>
    </citation>
    <scope>NUCLEOTIDE SEQUENCE [LARGE SCALE GENOMIC DNA]</scope>
    <source>
        <strain evidence="11 12">FA350</strain>
    </source>
</reference>
<feature type="domain" description="RNA polymerase sigma factor 54 DNA-binding" evidence="9">
    <location>
        <begin position="327"/>
        <end position="486"/>
    </location>
</feature>
<evidence type="ECO:0000256" key="6">
    <source>
        <dbReference type="ARBA" id="ARBA00023082"/>
    </source>
</evidence>
<evidence type="ECO:0000256" key="2">
    <source>
        <dbReference type="ARBA" id="ARBA00022478"/>
    </source>
</evidence>
<dbReference type="Pfam" id="PF04963">
    <property type="entry name" value="Sigma54_CBD"/>
    <property type="match status" value="1"/>
</dbReference>
<evidence type="ECO:0000256" key="3">
    <source>
        <dbReference type="ARBA" id="ARBA00022679"/>
    </source>
</evidence>
<dbReference type="OrthoDB" id="9814402at2"/>
<dbReference type="NCBIfam" id="TIGR02395">
    <property type="entry name" value="rpoN_sigma"/>
    <property type="match status" value="1"/>
</dbReference>
<keyword evidence="3" id="KW-0808">Transferase</keyword>
<keyword evidence="2" id="KW-0240">DNA-directed RNA polymerase</keyword>
<dbReference type="InterPro" id="IPR007634">
    <property type="entry name" value="RNA_pol_sigma_54_DNA-bd"/>
</dbReference>
<name>A0A2Z4FRY9_9DELT</name>
<keyword evidence="4" id="KW-0548">Nucleotidyltransferase</keyword>
<dbReference type="InterPro" id="IPR038709">
    <property type="entry name" value="RpoN_core-bd_sf"/>
</dbReference>
<evidence type="ECO:0000256" key="4">
    <source>
        <dbReference type="ARBA" id="ARBA00022695"/>
    </source>
</evidence>
<dbReference type="EMBL" id="CP030032">
    <property type="protein sequence ID" value="AWV91488.1"/>
    <property type="molecule type" value="Genomic_DNA"/>
</dbReference>
<dbReference type="GO" id="GO:0006352">
    <property type="term" value="P:DNA-templated transcription initiation"/>
    <property type="evidence" value="ECO:0007669"/>
    <property type="project" value="InterPro"/>
</dbReference>
<evidence type="ECO:0000313" key="11">
    <source>
        <dbReference type="EMBL" id="AWV91488.1"/>
    </source>
</evidence>
<evidence type="ECO:0000256" key="5">
    <source>
        <dbReference type="ARBA" id="ARBA00023015"/>
    </source>
</evidence>
<dbReference type="PROSITE" id="PS00717">
    <property type="entry name" value="SIGMA54_1"/>
    <property type="match status" value="1"/>
</dbReference>
<feature type="domain" description="RNA polymerase sigma factor 54 core-binding" evidence="10">
    <location>
        <begin position="120"/>
        <end position="309"/>
    </location>
</feature>
<organism evidence="11 12">
    <name type="scientific">Bradymonas sediminis</name>
    <dbReference type="NCBI Taxonomy" id="1548548"/>
    <lineage>
        <taxon>Bacteria</taxon>
        <taxon>Deltaproteobacteria</taxon>
        <taxon>Bradymonadales</taxon>
        <taxon>Bradymonadaceae</taxon>
        <taxon>Bradymonas</taxon>
    </lineage>
</organism>
<comment type="similarity">
    <text evidence="1">Belongs to the sigma-54 factor family.</text>
</comment>
<evidence type="ECO:0000259" key="10">
    <source>
        <dbReference type="Pfam" id="PF04963"/>
    </source>
</evidence>
<evidence type="ECO:0000256" key="1">
    <source>
        <dbReference type="ARBA" id="ARBA00008798"/>
    </source>
</evidence>
<dbReference type="GO" id="GO:0016779">
    <property type="term" value="F:nucleotidyltransferase activity"/>
    <property type="evidence" value="ECO:0007669"/>
    <property type="project" value="UniProtKB-KW"/>
</dbReference>
<protein>
    <submittedName>
        <fullName evidence="11">RNA polymerase sigma-54 factor</fullName>
    </submittedName>
</protein>
<sequence>MEMGLRAQLKQTQQLRMTPQLQQAIKLLQLSRLELIDAVQQEMNENPILEEARETYDGESLHAQEPDLQEIKKNDKLEEVRADERDMDKVDWDNYLNDYSSGAMPTNSYKGLSSSELPGIEQTLSTSESLVDHLMVQLRMLSLDPVREGVGALIIGNLDETGYLRNSTAADLAADADVDEALVEEVLGLIQQFDPLGVAARSAQECLLIQARELMPDDETVMAILNDHLLDLERKKINNITRALEVDDEEVIRAARLIAGLEPKPGRPFSQEAGRYITPDIYIVRNEDGELVCTLNDDGLPQLRVSNYYKSMLAQKKEDGEKDEVRDYIQDKLRGALWLIRSIEQRQSTIIKVTESIIKFQRDFFEKGVEYLRPLVLKEVADDIEMHESTISRVTTNKYVHTPRGVFELKYFFNSAITKTGGDDLASEAVKAKIRDIISGEDPKKPLSDAKIAQKLADEQNIDIARRTVAKYRESMGFLSSSKRKQVF</sequence>
<dbReference type="RefSeq" id="WP_111337801.1">
    <property type="nucleotide sequence ID" value="NZ_CP030032.1"/>
</dbReference>
<dbReference type="PANTHER" id="PTHR32248:SF4">
    <property type="entry name" value="RNA POLYMERASE SIGMA-54 FACTOR"/>
    <property type="match status" value="1"/>
</dbReference>
<dbReference type="GO" id="GO:0000428">
    <property type="term" value="C:DNA-directed RNA polymerase complex"/>
    <property type="evidence" value="ECO:0007669"/>
    <property type="project" value="UniProtKB-KW"/>
</dbReference>
<dbReference type="KEGG" id="bsed:DN745_18370"/>
<keyword evidence="8" id="KW-0804">Transcription</keyword>
<dbReference type="Pfam" id="PF04552">
    <property type="entry name" value="Sigma54_DBD"/>
    <property type="match status" value="1"/>
</dbReference>
<accession>A0A2Z4FRY9</accession>
<dbReference type="GO" id="GO:0001216">
    <property type="term" value="F:DNA-binding transcription activator activity"/>
    <property type="evidence" value="ECO:0007669"/>
    <property type="project" value="InterPro"/>
</dbReference>
<keyword evidence="7" id="KW-0238">DNA-binding</keyword>
<dbReference type="AlphaFoldDB" id="A0A2Z4FRY9"/>
<dbReference type="PIRSF" id="PIRSF000774">
    <property type="entry name" value="RpoN"/>
    <property type="match status" value="1"/>
</dbReference>
<keyword evidence="12" id="KW-1185">Reference proteome</keyword>
<dbReference type="InterPro" id="IPR007046">
    <property type="entry name" value="RNA_pol_sigma_54_core-bd"/>
</dbReference>
<dbReference type="Pfam" id="PF00309">
    <property type="entry name" value="Sigma54_AID"/>
    <property type="match status" value="1"/>
</dbReference>
<proteinExistence type="inferred from homology"/>
<evidence type="ECO:0000256" key="8">
    <source>
        <dbReference type="ARBA" id="ARBA00023163"/>
    </source>
</evidence>
<dbReference type="NCBIfam" id="NF009118">
    <property type="entry name" value="PRK12469.1"/>
    <property type="match status" value="1"/>
</dbReference>
<dbReference type="GO" id="GO:0003677">
    <property type="term" value="F:DNA binding"/>
    <property type="evidence" value="ECO:0007669"/>
    <property type="project" value="UniProtKB-KW"/>
</dbReference>
<dbReference type="InterPro" id="IPR000394">
    <property type="entry name" value="RNA_pol_sigma_54"/>
</dbReference>